<organism evidence="10 11">
    <name type="scientific">Erpetoichthys calabaricus</name>
    <name type="common">Rope fish</name>
    <name type="synonym">Calamoichthys calabaricus</name>
    <dbReference type="NCBI Taxonomy" id="27687"/>
    <lineage>
        <taxon>Eukaryota</taxon>
        <taxon>Metazoa</taxon>
        <taxon>Chordata</taxon>
        <taxon>Craniata</taxon>
        <taxon>Vertebrata</taxon>
        <taxon>Euteleostomi</taxon>
        <taxon>Actinopterygii</taxon>
        <taxon>Polypteriformes</taxon>
        <taxon>Polypteridae</taxon>
        <taxon>Erpetoichthys</taxon>
    </lineage>
</organism>
<evidence type="ECO:0000313" key="11">
    <source>
        <dbReference type="Proteomes" id="UP000694620"/>
    </source>
</evidence>
<sequence>MSVLFSHDRRRAKMRGASCIRCFLAAALWAVCSSLSLTTPTSPVFGRVGGDVTLNFSLNPSNVVLQTVIWRLNNNNVVSCVDGSVSYGPGYEGRVNLNTTTGSLSLFRLTLRDSGQYSVSVITTGGESTGGSVTLQVLDPVSVPTIQSNVTNPVEFNDTVTLTCTASGSDVSYQWFNGSSELSDTQRIHLSADKRTLTISGVLRSDDGPFYCYVYNHVSNGTSKPFSLDIKYGPDLPTLSVSPTTPVYAAGSSLILNCSAKSNPTAQYQWFLNGTSLNKSQELEIRKIQVDQAGNYTCWAFNDVTLRYAAANREIDVIEPVFDVRITAKPGQPIENKTFSLTCDASGQVESIHWVKNDQPLSPSDHITLSADSKTLSFNPVLRSDNGNYTCTASNPASRMNSEVYTLTVSCDVQNGNSLTTAGIVAIAVCSVLLVLAVTALVVFLLIRHRRSSTGSSKSSSPTTKPEDGLVYSTPTFLKEPGDRKTKQNADPNAQYANISKQPQVQSNTATEYAELRRK</sequence>
<keyword evidence="11" id="KW-1185">Reference proteome</keyword>
<dbReference type="Ensembl" id="ENSECRT00000033401.1">
    <property type="protein sequence ID" value="ENSECRP00000032678.1"/>
    <property type="gene ID" value="ENSECRG00000022140.1"/>
</dbReference>
<dbReference type="SMART" id="SM00408">
    <property type="entry name" value="IGc2"/>
    <property type="match status" value="3"/>
</dbReference>
<dbReference type="RefSeq" id="XP_028648494.2">
    <property type="nucleotide sequence ID" value="XM_028792661.2"/>
</dbReference>
<dbReference type="SUPFAM" id="SSF48726">
    <property type="entry name" value="Immunoglobulin"/>
    <property type="match status" value="4"/>
</dbReference>
<evidence type="ECO:0000256" key="1">
    <source>
        <dbReference type="ARBA" id="ARBA00022729"/>
    </source>
</evidence>
<keyword evidence="2" id="KW-1015">Disulfide bond</keyword>
<feature type="compositionally biased region" description="Low complexity" evidence="6">
    <location>
        <begin position="453"/>
        <end position="464"/>
    </location>
</feature>
<feature type="domain" description="Ig-like" evidence="9">
    <location>
        <begin position="237"/>
        <end position="316"/>
    </location>
</feature>
<evidence type="ECO:0000256" key="8">
    <source>
        <dbReference type="SAM" id="SignalP"/>
    </source>
</evidence>
<dbReference type="Pfam" id="PF13895">
    <property type="entry name" value="Ig_2"/>
    <property type="match status" value="1"/>
</dbReference>
<feature type="domain" description="Ig-like" evidence="9">
    <location>
        <begin position="320"/>
        <end position="408"/>
    </location>
</feature>
<keyword evidence="4" id="KW-0393">Immunoglobulin domain</keyword>
<dbReference type="InterPro" id="IPR036179">
    <property type="entry name" value="Ig-like_dom_sf"/>
</dbReference>
<dbReference type="Proteomes" id="UP000694620">
    <property type="component" value="Unassembled WGS sequence"/>
</dbReference>
<keyword evidence="7" id="KW-1133">Transmembrane helix</keyword>
<dbReference type="GeneTree" id="ENSGT01130000278319"/>
<name>A0A8C4TKT2_ERPCA</name>
<keyword evidence="3" id="KW-0325">Glycoprotein</keyword>
<gene>
    <name evidence="10" type="primary">LOC114644609</name>
</gene>
<feature type="compositionally biased region" description="Polar residues" evidence="6">
    <location>
        <begin position="489"/>
        <end position="511"/>
    </location>
</feature>
<dbReference type="InterPro" id="IPR013783">
    <property type="entry name" value="Ig-like_fold"/>
</dbReference>
<evidence type="ECO:0000256" key="3">
    <source>
        <dbReference type="ARBA" id="ARBA00023180"/>
    </source>
</evidence>
<dbReference type="InterPro" id="IPR003599">
    <property type="entry name" value="Ig_sub"/>
</dbReference>
<reference evidence="10" key="1">
    <citation type="submission" date="2025-08" db="UniProtKB">
        <authorList>
            <consortium name="Ensembl"/>
        </authorList>
    </citation>
    <scope>IDENTIFICATION</scope>
</reference>
<accession>A0A8C4TKT2</accession>
<keyword evidence="7" id="KW-0472">Membrane</keyword>
<dbReference type="PROSITE" id="PS50835">
    <property type="entry name" value="IG_LIKE"/>
    <property type="match status" value="3"/>
</dbReference>
<evidence type="ECO:0000256" key="6">
    <source>
        <dbReference type="SAM" id="MobiDB-lite"/>
    </source>
</evidence>
<reference evidence="10" key="2">
    <citation type="submission" date="2025-09" db="UniProtKB">
        <authorList>
            <consortium name="Ensembl"/>
        </authorList>
    </citation>
    <scope>IDENTIFICATION</scope>
</reference>
<dbReference type="GeneID" id="114644609"/>
<feature type="domain" description="Ig-like" evidence="9">
    <location>
        <begin position="144"/>
        <end position="229"/>
    </location>
</feature>
<comment type="similarity">
    <text evidence="5">Belongs to the immunoglobulin superfamily. CEA family.</text>
</comment>
<dbReference type="AlphaFoldDB" id="A0A8C4TKT2"/>
<feature type="transmembrane region" description="Helical" evidence="7">
    <location>
        <begin position="424"/>
        <end position="447"/>
    </location>
</feature>
<evidence type="ECO:0000256" key="5">
    <source>
        <dbReference type="ARBA" id="ARBA00038222"/>
    </source>
</evidence>
<protein>
    <submittedName>
        <fullName evidence="10">Carcinoembryonic antigen-related cell adhesion molecule 1-like</fullName>
    </submittedName>
</protein>
<proteinExistence type="inferred from homology"/>
<feature type="region of interest" description="Disordered" evidence="6">
    <location>
        <begin position="453"/>
        <end position="519"/>
    </location>
</feature>
<dbReference type="PANTHER" id="PTHR44337">
    <property type="entry name" value="CARCINOEMBRYONIC ANTIGEN-RELATED CELL ADHESION MOLECULE 8"/>
    <property type="match status" value="1"/>
</dbReference>
<dbReference type="InterPro" id="IPR052598">
    <property type="entry name" value="IgSF_CEA-related"/>
</dbReference>
<keyword evidence="7" id="KW-0812">Transmembrane</keyword>
<evidence type="ECO:0000256" key="7">
    <source>
        <dbReference type="SAM" id="Phobius"/>
    </source>
</evidence>
<evidence type="ECO:0000256" key="4">
    <source>
        <dbReference type="ARBA" id="ARBA00023319"/>
    </source>
</evidence>
<dbReference type="FunFam" id="2.60.40.10:FF:000244">
    <property type="entry name" value="carcinoembryonic antigen-related cell adhesion molecule 16"/>
    <property type="match status" value="1"/>
</dbReference>
<evidence type="ECO:0000256" key="2">
    <source>
        <dbReference type="ARBA" id="ARBA00023157"/>
    </source>
</evidence>
<dbReference type="SMART" id="SM00409">
    <property type="entry name" value="IG"/>
    <property type="match status" value="4"/>
</dbReference>
<dbReference type="PANTHER" id="PTHR44337:SF20">
    <property type="entry name" value="CARCINOEMBRYONIC ANTIGEN-RELATED CELL ADHESION MOLECULE 5-RELATED"/>
    <property type="match status" value="1"/>
</dbReference>
<dbReference type="CDD" id="cd12087">
    <property type="entry name" value="TM_EGFR-like"/>
    <property type="match status" value="1"/>
</dbReference>
<evidence type="ECO:0000259" key="9">
    <source>
        <dbReference type="PROSITE" id="PS50835"/>
    </source>
</evidence>
<dbReference type="InterPro" id="IPR007110">
    <property type="entry name" value="Ig-like_dom"/>
</dbReference>
<keyword evidence="1 8" id="KW-0732">Signal</keyword>
<feature type="signal peptide" evidence="8">
    <location>
        <begin position="1"/>
        <end position="34"/>
    </location>
</feature>
<dbReference type="Gene3D" id="2.60.40.10">
    <property type="entry name" value="Immunoglobulins"/>
    <property type="match status" value="4"/>
</dbReference>
<dbReference type="OrthoDB" id="6353782at2759"/>
<feature type="chain" id="PRO_5034118677" evidence="8">
    <location>
        <begin position="35"/>
        <end position="519"/>
    </location>
</feature>
<dbReference type="Pfam" id="PF13927">
    <property type="entry name" value="Ig_3"/>
    <property type="match status" value="2"/>
</dbReference>
<evidence type="ECO:0000313" key="10">
    <source>
        <dbReference type="Ensembl" id="ENSECRP00000032678.1"/>
    </source>
</evidence>
<dbReference type="InterPro" id="IPR003598">
    <property type="entry name" value="Ig_sub2"/>
</dbReference>